<comment type="subunit">
    <text evidence="7 9">Part of the 50S ribosomal subunit. Forms a cluster with proteins L14 and L19.</text>
</comment>
<dbReference type="InterPro" id="IPR000597">
    <property type="entry name" value="Ribosomal_uL3"/>
</dbReference>
<evidence type="ECO:0000256" key="5">
    <source>
        <dbReference type="ARBA" id="ARBA00023274"/>
    </source>
</evidence>
<dbReference type="RefSeq" id="WP_009087343.1">
    <property type="nucleotide sequence ID" value="NZ_CP007547.1"/>
</dbReference>
<dbReference type="EMBL" id="CP007547">
    <property type="protein sequence ID" value="AIL47435.1"/>
    <property type="molecule type" value="Genomic_DNA"/>
</dbReference>
<evidence type="ECO:0000256" key="2">
    <source>
        <dbReference type="ARBA" id="ARBA00022730"/>
    </source>
</evidence>
<sequence length="208" mass="22512">MSGIIGKKIGMTSLFNEEGKNIPCTVIQAGPCSVLQVRTIEKDGYKSVQLGFDDKSEKNVSKALAGHFKKAGSTPKAKLVEFYREFVDEVKVGEEVTVNLFAEGEFVDVTGTSKGKGFQGVVKRHNFGGVMQASHGQHNRLRAPGSIGAGSDPSRVFKGMRMAGRMGGKQVTVQNLQVLKVDEEQNLLVVKGAIPGAKNSYVIIRKWN</sequence>
<evidence type="ECO:0000256" key="9">
    <source>
        <dbReference type="RuleBase" id="RU003906"/>
    </source>
</evidence>
<dbReference type="GO" id="GO:0006412">
    <property type="term" value="P:translation"/>
    <property type="evidence" value="ECO:0007669"/>
    <property type="project" value="UniProtKB-UniRule"/>
</dbReference>
<evidence type="ECO:0000256" key="6">
    <source>
        <dbReference type="ARBA" id="ARBA00035243"/>
    </source>
</evidence>
<keyword evidence="4 7" id="KW-0689">Ribosomal protein</keyword>
<evidence type="ECO:0000256" key="3">
    <source>
        <dbReference type="ARBA" id="ARBA00022884"/>
    </source>
</evidence>
<dbReference type="GeneID" id="56684738"/>
<evidence type="ECO:0000256" key="4">
    <source>
        <dbReference type="ARBA" id="ARBA00022980"/>
    </source>
</evidence>
<dbReference type="PROSITE" id="PS00474">
    <property type="entry name" value="RIBOSOMAL_L3"/>
    <property type="match status" value="1"/>
</dbReference>
<dbReference type="HOGENOM" id="CLU_044142_4_1_10"/>
<comment type="similarity">
    <text evidence="1 7 8">Belongs to the universal ribosomal protein uL3 family.</text>
</comment>
<dbReference type="Gene3D" id="2.40.30.10">
    <property type="entry name" value="Translation factors"/>
    <property type="match status" value="1"/>
</dbReference>
<protein>
    <recommendedName>
        <fullName evidence="6 7">Large ribosomal subunit protein uL3</fullName>
    </recommendedName>
</protein>
<evidence type="ECO:0000313" key="11">
    <source>
        <dbReference type="Proteomes" id="UP000028933"/>
    </source>
</evidence>
<dbReference type="Pfam" id="PF00297">
    <property type="entry name" value="Ribosomal_L3"/>
    <property type="match status" value="1"/>
</dbReference>
<dbReference type="eggNOG" id="COG0087">
    <property type="taxonomic scope" value="Bacteria"/>
</dbReference>
<dbReference type="KEGG" id="eao:BD94_3660"/>
<name>A0A077EPD7_9FLAO</name>
<dbReference type="InterPro" id="IPR019926">
    <property type="entry name" value="Ribosomal_uL3_CS"/>
</dbReference>
<dbReference type="NCBIfam" id="TIGR03625">
    <property type="entry name" value="L3_bact"/>
    <property type="match status" value="1"/>
</dbReference>
<dbReference type="HAMAP" id="MF_01325_B">
    <property type="entry name" value="Ribosomal_uL3_B"/>
    <property type="match status" value="1"/>
</dbReference>
<organism evidence="10 11">
    <name type="scientific">Elizabethkingia anophelis NUHP1</name>
    <dbReference type="NCBI Taxonomy" id="1338011"/>
    <lineage>
        <taxon>Bacteria</taxon>
        <taxon>Pseudomonadati</taxon>
        <taxon>Bacteroidota</taxon>
        <taxon>Flavobacteriia</taxon>
        <taxon>Flavobacteriales</taxon>
        <taxon>Weeksellaceae</taxon>
        <taxon>Elizabethkingia</taxon>
    </lineage>
</organism>
<evidence type="ECO:0000313" key="10">
    <source>
        <dbReference type="EMBL" id="AIL47435.1"/>
    </source>
</evidence>
<dbReference type="GO" id="GO:0019843">
    <property type="term" value="F:rRNA binding"/>
    <property type="evidence" value="ECO:0007669"/>
    <property type="project" value="UniProtKB-UniRule"/>
</dbReference>
<dbReference type="FunFam" id="3.30.160.810:FF:000001">
    <property type="entry name" value="50S ribosomal protein L3"/>
    <property type="match status" value="1"/>
</dbReference>
<dbReference type="Proteomes" id="UP000028933">
    <property type="component" value="Chromosome"/>
</dbReference>
<comment type="function">
    <text evidence="7 9">One of the primary rRNA binding proteins, it binds directly near the 3'-end of the 23S rRNA, where it nucleates assembly of the 50S subunit.</text>
</comment>
<reference evidence="10" key="2">
    <citation type="journal article" date="2015" name="Genome Biol. Evol.">
        <title>Complete Genome Sequence and Transcriptomic Analysis of the Novel Pathogen Elizabethkingia anophelis in Response to Oxidative Stress.</title>
        <authorList>
            <person name="Li Y."/>
            <person name="Liu Y."/>
            <person name="Chew S.C."/>
            <person name="Tay M."/>
            <person name="Salido M.M."/>
            <person name="Teo J."/>
            <person name="Lauro F.M."/>
            <person name="Givskov M."/>
            <person name="Yang L."/>
        </authorList>
    </citation>
    <scope>NUCLEOTIDE SEQUENCE</scope>
    <source>
        <strain evidence="10">NUHP1</strain>
    </source>
</reference>
<evidence type="ECO:0000256" key="7">
    <source>
        <dbReference type="HAMAP-Rule" id="MF_01325"/>
    </source>
</evidence>
<dbReference type="GO" id="GO:0022625">
    <property type="term" value="C:cytosolic large ribosomal subunit"/>
    <property type="evidence" value="ECO:0007669"/>
    <property type="project" value="TreeGrafter"/>
</dbReference>
<keyword evidence="2 7" id="KW-0699">rRNA-binding</keyword>
<dbReference type="STRING" id="1338011.BD94_3660"/>
<dbReference type="InterPro" id="IPR019927">
    <property type="entry name" value="Ribosomal_uL3_bac/org-type"/>
</dbReference>
<dbReference type="SUPFAM" id="SSF50447">
    <property type="entry name" value="Translation proteins"/>
    <property type="match status" value="1"/>
</dbReference>
<proteinExistence type="inferred from homology"/>
<gene>
    <name evidence="7" type="primary">rplC</name>
    <name evidence="10" type="ORF">BD94_3660</name>
</gene>
<evidence type="ECO:0000256" key="8">
    <source>
        <dbReference type="RuleBase" id="RU003905"/>
    </source>
</evidence>
<dbReference type="InterPro" id="IPR009000">
    <property type="entry name" value="Transl_B-barrel_sf"/>
</dbReference>
<dbReference type="AlphaFoldDB" id="A0A077EPD7"/>
<evidence type="ECO:0000256" key="1">
    <source>
        <dbReference type="ARBA" id="ARBA00006540"/>
    </source>
</evidence>
<dbReference type="FunFam" id="2.40.30.10:FF:000047">
    <property type="entry name" value="50S ribosomal protein L3"/>
    <property type="match status" value="1"/>
</dbReference>
<dbReference type="GO" id="GO:0003735">
    <property type="term" value="F:structural constituent of ribosome"/>
    <property type="evidence" value="ECO:0007669"/>
    <property type="project" value="UniProtKB-UniRule"/>
</dbReference>
<dbReference type="PANTHER" id="PTHR11229:SF16">
    <property type="entry name" value="LARGE RIBOSOMAL SUBUNIT PROTEIN UL3C"/>
    <property type="match status" value="1"/>
</dbReference>
<accession>A0A077EPD7</accession>
<keyword evidence="3 7" id="KW-0694">RNA-binding</keyword>
<dbReference type="PANTHER" id="PTHR11229">
    <property type="entry name" value="50S RIBOSOMAL PROTEIN L3"/>
    <property type="match status" value="1"/>
</dbReference>
<dbReference type="Gene3D" id="3.30.160.810">
    <property type="match status" value="1"/>
</dbReference>
<keyword evidence="5 7" id="KW-0687">Ribonucleoprotein</keyword>
<reference evidence="10" key="1">
    <citation type="journal article" date="2013" name="Lancet">
        <title>First case of E anophelis outbreak in an intensive-care unit.</title>
        <authorList>
            <person name="Teo J."/>
            <person name="Tan S.Y."/>
            <person name="Tay M."/>
            <person name="Ding Y."/>
            <person name="Kjelleberg S."/>
            <person name="Givskov M."/>
            <person name="Lin R.T."/>
            <person name="Yang L."/>
        </authorList>
    </citation>
    <scope>NUCLEOTIDE SEQUENCE [LARGE SCALE GENOMIC DNA]</scope>
    <source>
        <strain evidence="10">NUHP1</strain>
    </source>
</reference>